<evidence type="ECO:0000313" key="4">
    <source>
        <dbReference type="Proteomes" id="UP000018144"/>
    </source>
</evidence>
<feature type="compositionally biased region" description="Basic and acidic residues" evidence="1">
    <location>
        <begin position="140"/>
        <end position="170"/>
    </location>
</feature>
<dbReference type="OrthoDB" id="5430674at2759"/>
<feature type="region of interest" description="Disordered" evidence="1">
    <location>
        <begin position="74"/>
        <end position="109"/>
    </location>
</feature>
<reference evidence="3 4" key="1">
    <citation type="journal article" date="2013" name="PLoS Genet.">
        <title>The genome and development-dependent transcriptomes of Pyronema confluens: a window into fungal evolution.</title>
        <authorList>
            <person name="Traeger S."/>
            <person name="Altegoer F."/>
            <person name="Freitag M."/>
            <person name="Gabaldon T."/>
            <person name="Kempken F."/>
            <person name="Kumar A."/>
            <person name="Marcet-Houben M."/>
            <person name="Poggeler S."/>
            <person name="Stajich J.E."/>
            <person name="Nowrousian M."/>
        </authorList>
    </citation>
    <scope>NUCLEOTIDE SEQUENCE [LARGE SCALE GENOMIC DNA]</scope>
    <source>
        <strain evidence="4">CBS 100304</strain>
        <tissue evidence="3">Vegetative mycelium</tissue>
    </source>
</reference>
<organism evidence="3 4">
    <name type="scientific">Pyronema omphalodes (strain CBS 100304)</name>
    <name type="common">Pyronema confluens</name>
    <dbReference type="NCBI Taxonomy" id="1076935"/>
    <lineage>
        <taxon>Eukaryota</taxon>
        <taxon>Fungi</taxon>
        <taxon>Dikarya</taxon>
        <taxon>Ascomycota</taxon>
        <taxon>Pezizomycotina</taxon>
        <taxon>Pezizomycetes</taxon>
        <taxon>Pezizales</taxon>
        <taxon>Pyronemataceae</taxon>
        <taxon>Pyronema</taxon>
    </lineage>
</organism>
<keyword evidence="4" id="KW-1185">Reference proteome</keyword>
<keyword evidence="2" id="KW-0812">Transmembrane</keyword>
<sequence>MSSSTRILFIFVVLCVCIIITNHARPLRAKPRPRLNLAAVARDDGIFRPIPHSGIDRHHHHPGTPRLAFRPSYVTSHRKRSEFQPNSASGSSKQQSDQKSNATNPCSVRLRLTKVNRLEGIEREGIRGMTKNQLYKPSKRSRDGDYSKDKRDSKDKENGPSKTKDEAKLDHGITIVLDDGDLPKSRATKSSPGPVTIWTPEVMAASTALIPLILAVTVVCCLLLFCVLHWCTPREKTGITNNTFLTKVVKKPKPNNQDTTSANQEPVAAPGNQDPHGQSPAITVTSPTPESHTPRRNAPQMDGNSDEDLAPRGDPNQPMDLYMPYSFPQRRRNGMRPDSWHRGLLDLSAKRPNAGRSSYFRTFAPESLIGSGNRNETTNTSYVLAQASKRLQEVQNDPLSTVPGSSEDILTTPSPFTNQSVWTLEGPRRASLTTALQDTECGVETLRDRRKGLRDNWLGNLFAERAPGTENLVILEQTDGAIRGASIGGRKEPESPEIAECWTPPVNVSVEVVENSVASSSNAYMPGRLTKRTKRHSIVRIQCEPEILGEISEVATSIPTPFPVSEGPASETAEVLFEYDSSDSKTGESREDLSSAFPNSDYNEKYLMEEDIADQEVDLGSKEVLNYVPPDKDYEYHSFPHDKNSVEDWTKAHYPSVNTLFQDNSTIGSMPMAVRAKLIEEAMDLALQRAVDDQVEEEELKIHLVPTLDGPADSSESECDDNRAYTTKHEVNGAGSGDEYDEKEVEPMKGEMDEVYEPQGLGPFEMFSSSSSSSSGDDGVFDTSFSRSETEEDLSTVEDALSSIVSLSEGGPFSID</sequence>
<feature type="region of interest" description="Disordered" evidence="1">
    <location>
        <begin position="397"/>
        <end position="418"/>
    </location>
</feature>
<accession>U4LBN4</accession>
<feature type="compositionally biased region" description="Low complexity" evidence="1">
    <location>
        <begin position="767"/>
        <end position="786"/>
    </location>
</feature>
<proteinExistence type="predicted"/>
<keyword evidence="2" id="KW-0472">Membrane</keyword>
<keyword evidence="2" id="KW-1133">Transmembrane helix</keyword>
<feature type="compositionally biased region" description="Basic and acidic residues" evidence="1">
    <location>
        <begin position="720"/>
        <end position="731"/>
    </location>
</feature>
<feature type="compositionally biased region" description="Low complexity" evidence="1">
    <location>
        <begin position="86"/>
        <end position="102"/>
    </location>
</feature>
<feature type="transmembrane region" description="Helical" evidence="2">
    <location>
        <begin position="6"/>
        <end position="24"/>
    </location>
</feature>
<evidence type="ECO:0000256" key="2">
    <source>
        <dbReference type="SAM" id="Phobius"/>
    </source>
</evidence>
<dbReference type="EMBL" id="HF935630">
    <property type="protein sequence ID" value="CCX11670.1"/>
    <property type="molecule type" value="Genomic_DNA"/>
</dbReference>
<dbReference type="AlphaFoldDB" id="U4LBN4"/>
<feature type="compositionally biased region" description="Polar residues" evidence="1">
    <location>
        <begin position="254"/>
        <end position="264"/>
    </location>
</feature>
<name>U4LBN4_PYROM</name>
<protein>
    <submittedName>
        <fullName evidence="3">Uncharacterized protein</fullName>
    </submittedName>
</protein>
<evidence type="ECO:0000256" key="1">
    <source>
        <dbReference type="SAM" id="MobiDB-lite"/>
    </source>
</evidence>
<evidence type="ECO:0000313" key="3">
    <source>
        <dbReference type="EMBL" id="CCX11670.1"/>
    </source>
</evidence>
<feature type="region of interest" description="Disordered" evidence="1">
    <location>
        <begin position="123"/>
        <end position="170"/>
    </location>
</feature>
<feature type="region of interest" description="Disordered" evidence="1">
    <location>
        <begin position="250"/>
        <end position="334"/>
    </location>
</feature>
<dbReference type="Proteomes" id="UP000018144">
    <property type="component" value="Unassembled WGS sequence"/>
</dbReference>
<gene>
    <name evidence="3" type="ORF">PCON_11264</name>
</gene>
<feature type="compositionally biased region" description="Polar residues" evidence="1">
    <location>
        <begin position="280"/>
        <end position="291"/>
    </location>
</feature>
<feature type="region of interest" description="Disordered" evidence="1">
    <location>
        <begin position="707"/>
        <end position="794"/>
    </location>
</feature>